<name>A0A1F5N2N4_9BACT</name>
<evidence type="ECO:0000256" key="2">
    <source>
        <dbReference type="SAM" id="MobiDB-lite"/>
    </source>
</evidence>
<evidence type="ECO:0008006" key="6">
    <source>
        <dbReference type="Google" id="ProtNLM"/>
    </source>
</evidence>
<reference evidence="4 5" key="1">
    <citation type="journal article" date="2016" name="Nat. Commun.">
        <title>Thousands of microbial genomes shed light on interconnected biogeochemical processes in an aquifer system.</title>
        <authorList>
            <person name="Anantharaman K."/>
            <person name="Brown C.T."/>
            <person name="Hug L.A."/>
            <person name="Sharon I."/>
            <person name="Castelle C.J."/>
            <person name="Probst A.J."/>
            <person name="Thomas B.C."/>
            <person name="Singh A."/>
            <person name="Wilkins M.J."/>
            <person name="Karaoz U."/>
            <person name="Brodie E.L."/>
            <person name="Williams K.H."/>
            <person name="Hubbard S.S."/>
            <person name="Banfield J.F."/>
        </authorList>
    </citation>
    <scope>NUCLEOTIDE SEQUENCE [LARGE SCALE GENOMIC DNA]</scope>
</reference>
<dbReference type="GO" id="GO:0015627">
    <property type="term" value="C:type II protein secretion system complex"/>
    <property type="evidence" value="ECO:0007669"/>
    <property type="project" value="InterPro"/>
</dbReference>
<dbReference type="SUPFAM" id="SSF56436">
    <property type="entry name" value="C-type lectin-like"/>
    <property type="match status" value="1"/>
</dbReference>
<feature type="region of interest" description="Disordered" evidence="2">
    <location>
        <begin position="167"/>
        <end position="194"/>
    </location>
</feature>
<dbReference type="PRINTS" id="PR00813">
    <property type="entry name" value="BCTERIALGSPG"/>
</dbReference>
<feature type="compositionally biased region" description="Pro residues" evidence="2">
    <location>
        <begin position="182"/>
        <end position="192"/>
    </location>
</feature>
<comment type="caution">
    <text evidence="4">The sequence shown here is derived from an EMBL/GenBank/DDBJ whole genome shotgun (WGS) entry which is preliminary data.</text>
</comment>
<dbReference type="InterPro" id="IPR012902">
    <property type="entry name" value="N_methyl_site"/>
</dbReference>
<dbReference type="GO" id="GO:0015628">
    <property type="term" value="P:protein secretion by the type II secretion system"/>
    <property type="evidence" value="ECO:0007669"/>
    <property type="project" value="InterPro"/>
</dbReference>
<gene>
    <name evidence="4" type="ORF">A2617_00650</name>
</gene>
<keyword evidence="3" id="KW-0812">Transmembrane</keyword>
<dbReference type="SUPFAM" id="SSF54523">
    <property type="entry name" value="Pili subunits"/>
    <property type="match status" value="1"/>
</dbReference>
<dbReference type="EMBL" id="MFEC01000004">
    <property type="protein sequence ID" value="OGE71887.1"/>
    <property type="molecule type" value="Genomic_DNA"/>
</dbReference>
<feature type="compositionally biased region" description="Low complexity" evidence="2">
    <location>
        <begin position="167"/>
        <end position="181"/>
    </location>
</feature>
<dbReference type="AlphaFoldDB" id="A0A1F5N2N4"/>
<dbReference type="Proteomes" id="UP000177135">
    <property type="component" value="Unassembled WGS sequence"/>
</dbReference>
<dbReference type="Pfam" id="PF07963">
    <property type="entry name" value="N_methyl"/>
    <property type="match status" value="1"/>
</dbReference>
<organism evidence="4 5">
    <name type="scientific">Candidatus Daviesbacteria bacterium RIFOXYD1_FULL_41_10</name>
    <dbReference type="NCBI Taxonomy" id="1797801"/>
    <lineage>
        <taxon>Bacteria</taxon>
        <taxon>Candidatus Daviesiibacteriota</taxon>
    </lineage>
</organism>
<sequence>MVAGKNMKNGFTLIELLVVATILVLLVLIGISMFLNTQKSARDAKRQSDLTVIQNVLENYHTDQNYYPKDGDFVFGSPLKDPAGEKTYISSLPDDSSDVKYTYEPLPADCNNTAEFCTSYNLCGYLETSSGSGACGQEELNYIVTPQTLEGGTPAPTIVLPTSTPTPTITLAPSPTRIPTSTPTPTPTPTPTLQPAKRVFITSTTYQGDLGGLSGADQRCLDRANAANLCGGNCPAGSFKAWLSSSSVSARDRLSHNTGPYKLINGTILADSWQYLIDGSINTAIALTEINSPPPSGLVWTNTNADGTLFGDNAQSCGSWTSTVGSGVVGNSYQSGTSWSNSGGTSLCSGYFPLYCFEQ</sequence>
<dbReference type="InterPro" id="IPR016187">
    <property type="entry name" value="CTDL_fold"/>
</dbReference>
<dbReference type="Gene3D" id="3.10.100.10">
    <property type="entry name" value="Mannose-Binding Protein A, subunit A"/>
    <property type="match status" value="1"/>
</dbReference>
<dbReference type="InterPro" id="IPR000983">
    <property type="entry name" value="Bac_GSPG_pilin"/>
</dbReference>
<keyword evidence="3" id="KW-1133">Transmembrane helix</keyword>
<accession>A0A1F5N2N4</accession>
<feature type="transmembrane region" description="Helical" evidence="3">
    <location>
        <begin position="12"/>
        <end position="35"/>
    </location>
</feature>
<dbReference type="InterPro" id="IPR016186">
    <property type="entry name" value="C-type_lectin-like/link_sf"/>
</dbReference>
<evidence type="ECO:0000313" key="4">
    <source>
        <dbReference type="EMBL" id="OGE71887.1"/>
    </source>
</evidence>
<dbReference type="NCBIfam" id="TIGR02532">
    <property type="entry name" value="IV_pilin_GFxxxE"/>
    <property type="match status" value="1"/>
</dbReference>
<dbReference type="InterPro" id="IPR045584">
    <property type="entry name" value="Pilin-like"/>
</dbReference>
<keyword evidence="3" id="KW-0472">Membrane</keyword>
<dbReference type="Gene3D" id="3.30.700.10">
    <property type="entry name" value="Glycoprotein, Type 4 Pilin"/>
    <property type="match status" value="1"/>
</dbReference>
<evidence type="ECO:0000256" key="3">
    <source>
        <dbReference type="SAM" id="Phobius"/>
    </source>
</evidence>
<evidence type="ECO:0000256" key="1">
    <source>
        <dbReference type="ARBA" id="ARBA00022481"/>
    </source>
</evidence>
<keyword evidence="1" id="KW-0488">Methylation</keyword>
<proteinExistence type="predicted"/>
<evidence type="ECO:0000313" key="5">
    <source>
        <dbReference type="Proteomes" id="UP000177135"/>
    </source>
</evidence>
<protein>
    <recommendedName>
        <fullName evidence="6">DUF1554 domain-containing protein</fullName>
    </recommendedName>
</protein>